<protein>
    <submittedName>
        <fullName evidence="6">Penicillin amidase</fullName>
    </submittedName>
</protein>
<dbReference type="AlphaFoldDB" id="A0A919RKU9"/>
<feature type="binding site" evidence="5">
    <location>
        <position position="189"/>
    </location>
    <ligand>
        <name>Ca(2+)</name>
        <dbReference type="ChEBI" id="CHEBI:29108"/>
    </ligand>
</feature>
<dbReference type="SUPFAM" id="SSF56235">
    <property type="entry name" value="N-terminal nucleophile aminohydrolases (Ntn hydrolases)"/>
    <property type="match status" value="1"/>
</dbReference>
<keyword evidence="5" id="KW-0479">Metal-binding</keyword>
<evidence type="ECO:0000256" key="3">
    <source>
        <dbReference type="ARBA" id="ARBA00023145"/>
    </source>
</evidence>
<dbReference type="InterPro" id="IPR029055">
    <property type="entry name" value="Ntn_hydrolases_N"/>
</dbReference>
<dbReference type="InterPro" id="IPR023343">
    <property type="entry name" value="Penicillin_amidase_dom1"/>
</dbReference>
<dbReference type="InterPro" id="IPR002692">
    <property type="entry name" value="S45"/>
</dbReference>
<accession>A0A919RKU9</accession>
<comment type="similarity">
    <text evidence="1">Belongs to the peptidase S45 family.</text>
</comment>
<dbReference type="PIRSF" id="PIRSF001227">
    <property type="entry name" value="Pen_acylase"/>
    <property type="match status" value="1"/>
</dbReference>
<evidence type="ECO:0000313" key="6">
    <source>
        <dbReference type="EMBL" id="GII95453.1"/>
    </source>
</evidence>
<dbReference type="Gene3D" id="3.60.20.10">
    <property type="entry name" value="Glutamine Phosphoribosylpyrophosphate, subunit 1, domain 1"/>
    <property type="match status" value="1"/>
</dbReference>
<feature type="active site" description="Nucleophile" evidence="4">
    <location>
        <position position="277"/>
    </location>
</feature>
<evidence type="ECO:0000256" key="5">
    <source>
        <dbReference type="PIRSR" id="PIRSR001227-2"/>
    </source>
</evidence>
<organism evidence="6 7">
    <name type="scientific">Sinosporangium siamense</name>
    <dbReference type="NCBI Taxonomy" id="1367973"/>
    <lineage>
        <taxon>Bacteria</taxon>
        <taxon>Bacillati</taxon>
        <taxon>Actinomycetota</taxon>
        <taxon>Actinomycetes</taxon>
        <taxon>Streptosporangiales</taxon>
        <taxon>Streptosporangiaceae</taxon>
        <taxon>Sinosporangium</taxon>
    </lineage>
</organism>
<keyword evidence="2" id="KW-0378">Hydrolase</keyword>
<dbReference type="Pfam" id="PF01804">
    <property type="entry name" value="Penicil_amidase"/>
    <property type="match status" value="1"/>
</dbReference>
<keyword evidence="5" id="KW-0106">Calcium</keyword>
<dbReference type="PANTHER" id="PTHR34218">
    <property type="entry name" value="PEPTIDASE S45 PENICILLIN AMIDASE"/>
    <property type="match status" value="1"/>
</dbReference>
<dbReference type="GO" id="GO:0046872">
    <property type="term" value="F:metal ion binding"/>
    <property type="evidence" value="ECO:0007669"/>
    <property type="project" value="UniProtKB-KW"/>
</dbReference>
<dbReference type="Proteomes" id="UP000606172">
    <property type="component" value="Unassembled WGS sequence"/>
</dbReference>
<gene>
    <name evidence="6" type="ORF">Ssi02_56840</name>
</gene>
<dbReference type="InterPro" id="IPR043147">
    <property type="entry name" value="Penicillin_amidase_A-knob"/>
</dbReference>
<evidence type="ECO:0000256" key="2">
    <source>
        <dbReference type="ARBA" id="ARBA00022801"/>
    </source>
</evidence>
<dbReference type="Gene3D" id="1.10.1400.10">
    <property type="match status" value="1"/>
</dbReference>
<proteinExistence type="inferred from homology"/>
<dbReference type="GO" id="GO:0017000">
    <property type="term" value="P:antibiotic biosynthetic process"/>
    <property type="evidence" value="ECO:0007669"/>
    <property type="project" value="InterPro"/>
</dbReference>
<name>A0A919RKU9_9ACTN</name>
<dbReference type="InterPro" id="IPR043146">
    <property type="entry name" value="Penicillin_amidase_N_B-knob"/>
</dbReference>
<keyword evidence="7" id="KW-1185">Reference proteome</keyword>
<comment type="cofactor">
    <cofactor evidence="5">
        <name>Ca(2+)</name>
        <dbReference type="ChEBI" id="CHEBI:29108"/>
    </cofactor>
    <text evidence="5">Binds 1 Ca(2+) ion per dimer.</text>
</comment>
<dbReference type="Gene3D" id="1.10.439.10">
    <property type="entry name" value="Penicillin Amidohydrolase, domain 1"/>
    <property type="match status" value="1"/>
</dbReference>
<dbReference type="EMBL" id="BOOW01000036">
    <property type="protein sequence ID" value="GII95453.1"/>
    <property type="molecule type" value="Genomic_DNA"/>
</dbReference>
<evidence type="ECO:0000256" key="4">
    <source>
        <dbReference type="PIRSR" id="PIRSR001227-1"/>
    </source>
</evidence>
<sequence length="838" mass="91523">MRVLTVFLVLAVLAALVVVWVVRRPFPQVSGELKVPGLAAKVTVQRDKHGIPHIYADSSADLFFAQGYVHAQDRFFQMDMRRKMTAGRLSELLGAGLVETDKTIRTMGWRRTAEKELALLKPESRAYLDAYARGVNAWMKDHTGGAAALEYQVLGFINSSYQPEPWSPADSVTWLKAMAWNLTSNAPYEVERTLLSEKVPLEKVKELYPPYPYDRNKPLVDGGTVKNGVFDAEAVAKPQRDTKQPVTGGEAGAGALRRAAEAMDAVSKLAGRRGIGSNAWVVHGSLTASGKPLLANDPHLGGELPSVWYQAGLHCRTTSASCPFDTTGFTFSGMPGMIIGKNQRIAWGFTNMMPDIADVFLERVRPDNTYERAGKWLPLETRVEEIKVAGAAPVKLTVRSTPNGPLVSEALAPFGKMVPQAAKNLDPGGGHTYAAALRWTASEPGTSTDAVFALPAAQNWEQFRAAARLFEVPSQNLLYADVDGNIGYQAPGRIPIRSKGDGSMPVPGWTGEYTWKGYIPFEELPTVLNPKKGYLSSANHPVIGPQYPHLLGVDIAYGNRAQRISDRIEAATKYGKADLATMSSILADTHNALAPALVPHLLRLPAGGVAREARDLLKNWDHSDTRDSAAGAYFNVTWRHLVNRVFADELGRKVGGGDQYYEVVRGLLDKPSSPWWDDVTTRGVVEDRDTVLKAAAAGAVHELTGRLGDDPAAWKWGDLAQVELRHNPFGQSGIASLEWLFNQGTLPIGGSQDSVNVMFWDTTTDTYRVDALATMRMIVDLGDPDASRWINLTGNSGHATHPNYWDQAPLWATDQTIPMRSSPEAVRKDTADTLVLTP</sequence>
<dbReference type="CDD" id="cd03747">
    <property type="entry name" value="Ntn_PGA_like"/>
    <property type="match status" value="1"/>
</dbReference>
<feature type="binding site" evidence="5">
    <location>
        <position position="355"/>
    </location>
    <ligand>
        <name>Ca(2+)</name>
        <dbReference type="ChEBI" id="CHEBI:29108"/>
    </ligand>
</feature>
<dbReference type="PANTHER" id="PTHR34218:SF4">
    <property type="entry name" value="ACYL-HOMOSERINE LACTONE ACYLASE QUIP"/>
    <property type="match status" value="1"/>
</dbReference>
<dbReference type="GO" id="GO:0016811">
    <property type="term" value="F:hydrolase activity, acting on carbon-nitrogen (but not peptide) bonds, in linear amides"/>
    <property type="evidence" value="ECO:0007669"/>
    <property type="project" value="InterPro"/>
</dbReference>
<evidence type="ECO:0000256" key="1">
    <source>
        <dbReference type="ARBA" id="ARBA00006586"/>
    </source>
</evidence>
<dbReference type="Gene3D" id="2.30.120.10">
    <property type="match status" value="1"/>
</dbReference>
<reference evidence="6" key="1">
    <citation type="submission" date="2021-01" db="EMBL/GenBank/DDBJ databases">
        <title>Whole genome shotgun sequence of Sinosporangium siamense NBRC 109515.</title>
        <authorList>
            <person name="Komaki H."/>
            <person name="Tamura T."/>
        </authorList>
    </citation>
    <scope>NUCLEOTIDE SEQUENCE</scope>
    <source>
        <strain evidence="6">NBRC 109515</strain>
    </source>
</reference>
<feature type="binding site" evidence="5">
    <location>
        <position position="358"/>
    </location>
    <ligand>
        <name>Ca(2+)</name>
        <dbReference type="ChEBI" id="CHEBI:29108"/>
    </ligand>
</feature>
<comment type="caution">
    <text evidence="6">The sequence shown here is derived from an EMBL/GenBank/DDBJ whole genome shotgun (WGS) entry which is preliminary data.</text>
</comment>
<dbReference type="InterPro" id="IPR014395">
    <property type="entry name" value="Pen/GL7ACA/AHL_acylase"/>
</dbReference>
<evidence type="ECO:0000313" key="7">
    <source>
        <dbReference type="Proteomes" id="UP000606172"/>
    </source>
</evidence>
<keyword evidence="3" id="KW-0865">Zymogen</keyword>